<dbReference type="PRINTS" id="PR01434">
    <property type="entry name" value="NADHDHGNASE5"/>
</dbReference>
<feature type="transmembrane region" description="Helical" evidence="8">
    <location>
        <begin position="110"/>
        <end position="127"/>
    </location>
</feature>
<dbReference type="InterPro" id="IPR001750">
    <property type="entry name" value="ND/Mrp_TM"/>
</dbReference>
<feature type="transmembrane region" description="Helical" evidence="8">
    <location>
        <begin position="502"/>
        <end position="525"/>
    </location>
</feature>
<feature type="domain" description="NADH:quinone oxidoreductase/Mrp antiporter transmembrane" evidence="9">
    <location>
        <begin position="127"/>
        <end position="413"/>
    </location>
</feature>
<dbReference type="RefSeq" id="WP_268050962.1">
    <property type="nucleotide sequence ID" value="NZ_JAPQES010000006.1"/>
</dbReference>
<feature type="transmembrane region" description="Helical" evidence="8">
    <location>
        <begin position="268"/>
        <end position="290"/>
    </location>
</feature>
<feature type="transmembrane region" description="Helical" evidence="8">
    <location>
        <begin position="297"/>
        <end position="319"/>
    </location>
</feature>
<keyword evidence="11" id="KW-1185">Reference proteome</keyword>
<feature type="transmembrane region" description="Helical" evidence="8">
    <location>
        <begin position="37"/>
        <end position="57"/>
    </location>
</feature>
<feature type="transmembrane region" description="Helical" evidence="8">
    <location>
        <begin position="77"/>
        <end position="98"/>
    </location>
</feature>
<feature type="transmembrane region" description="Helical" evidence="8">
    <location>
        <begin position="375"/>
        <end position="393"/>
    </location>
</feature>
<evidence type="ECO:0000256" key="4">
    <source>
        <dbReference type="ARBA" id="ARBA00022989"/>
    </source>
</evidence>
<feature type="transmembrane region" description="Helical" evidence="8">
    <location>
        <begin position="331"/>
        <end position="355"/>
    </location>
</feature>
<dbReference type="PANTHER" id="PTHR42682:SF4">
    <property type="entry name" value="NADH-UBIQUINONE_PLASTOQUINONE"/>
    <property type="match status" value="1"/>
</dbReference>
<evidence type="ECO:0000256" key="8">
    <source>
        <dbReference type="SAM" id="Phobius"/>
    </source>
</evidence>
<evidence type="ECO:0000256" key="5">
    <source>
        <dbReference type="ARBA" id="ARBA00023002"/>
    </source>
</evidence>
<feature type="transmembrane region" description="Helical" evidence="8">
    <location>
        <begin position="6"/>
        <end position="25"/>
    </location>
</feature>
<keyword evidence="4 8" id="KW-1133">Transmembrane helix</keyword>
<keyword evidence="3 7" id="KW-0812">Transmembrane</keyword>
<evidence type="ECO:0000259" key="9">
    <source>
        <dbReference type="Pfam" id="PF00361"/>
    </source>
</evidence>
<keyword evidence="5" id="KW-0560">Oxidoreductase</keyword>
<reference evidence="10" key="1">
    <citation type="submission" date="2022-12" db="EMBL/GenBank/DDBJ databases">
        <authorList>
            <person name="Wang J."/>
        </authorList>
    </citation>
    <scope>NUCLEOTIDE SEQUENCE</scope>
    <source>
        <strain evidence="10">HY-42-06</strain>
    </source>
</reference>
<dbReference type="Pfam" id="PF00361">
    <property type="entry name" value="Proton_antipo_M"/>
    <property type="match status" value="1"/>
</dbReference>
<organism evidence="10 11">
    <name type="scientific">Clostridium ganghwense</name>
    <dbReference type="NCBI Taxonomy" id="312089"/>
    <lineage>
        <taxon>Bacteria</taxon>
        <taxon>Bacillati</taxon>
        <taxon>Bacillota</taxon>
        <taxon>Clostridia</taxon>
        <taxon>Eubacteriales</taxon>
        <taxon>Clostridiaceae</taxon>
        <taxon>Clostridium</taxon>
    </lineage>
</organism>
<feature type="transmembrane region" description="Helical" evidence="8">
    <location>
        <begin position="205"/>
        <end position="228"/>
    </location>
</feature>
<sequence length="665" mass="74678">MNPRNLLIFILLFPILGAFVGLILGKKEEKYRDVFNVLMTGITFAVVTFLYKYVAVQTIEVSVPYIMGTGLHLKLDVFRYIFVWITSFIWFLVTIYSTQYLISYKNRNRYYLFFMLTLGSTIGIFISENFLNLFTFFEIMSLTSYALVIHDEDEYSHEAGDSYIVMAVSGGLILLMGLFLLYDYTNTLEISQLQLAVQNMGNMKYFISALIIIGFGVKAAMVPLHIWLPKAYTAAPTPATTILSAILAKTGIFGIMITVNIIMDGDFIISSVILVIGFLNMFIGGLLAMLQRNLKRILAYSSMSQIGYILVGIGLAGILKEHAAIALYGTLYHVINHAIFKGILFMSAGVIYMVLHELSINKIGGFGRDKKALKVLFFIGLLAIIGMPGFNGYTGKTLLHTALSEAHHMYGGIWFTIAEVVFTISSSFTVAYLLKIFVAVFVEKSDHHIEEAKAKITKNALFPMGILATVVIYIGIQPNKILKLTEKALEPFGKLHHVEPHFYSSSHVMTAIFTILLGVSVYLLFVRKFLRKGSGEHWWYENTALQWFNIEKHVYKPAWKVIFRVSSVVLKAIDVGLIKTVTLFSDGFKALTLMEIKDENTLLGSVTRLGQVAMGKKEGYITKDNPVVRNVKQEVGQLSRKMNSVTYSIFVFAVVLVVCLFIMIK</sequence>
<protein>
    <submittedName>
        <fullName evidence="10">Complex I subunit 5 family protein</fullName>
    </submittedName>
</protein>
<accession>A0ABT4CSK6</accession>
<evidence type="ECO:0000313" key="11">
    <source>
        <dbReference type="Proteomes" id="UP001079657"/>
    </source>
</evidence>
<comment type="caution">
    <text evidence="10">The sequence shown here is derived from an EMBL/GenBank/DDBJ whole genome shotgun (WGS) entry which is preliminary data.</text>
</comment>
<dbReference type="PANTHER" id="PTHR42682">
    <property type="entry name" value="HYDROGENASE-4 COMPONENT F"/>
    <property type="match status" value="1"/>
</dbReference>
<dbReference type="EMBL" id="JAPQES010000006">
    <property type="protein sequence ID" value="MCY6372047.1"/>
    <property type="molecule type" value="Genomic_DNA"/>
</dbReference>
<evidence type="ECO:0000256" key="7">
    <source>
        <dbReference type="RuleBase" id="RU000320"/>
    </source>
</evidence>
<name>A0ABT4CSK6_9CLOT</name>
<keyword evidence="6 8" id="KW-0472">Membrane</keyword>
<evidence type="ECO:0000313" key="10">
    <source>
        <dbReference type="EMBL" id="MCY6372047.1"/>
    </source>
</evidence>
<feature type="transmembrane region" description="Helical" evidence="8">
    <location>
        <begin position="459"/>
        <end position="476"/>
    </location>
</feature>
<evidence type="ECO:0000256" key="1">
    <source>
        <dbReference type="ARBA" id="ARBA00004651"/>
    </source>
</evidence>
<comment type="subcellular location">
    <subcellularLocation>
        <location evidence="1">Cell membrane</location>
        <topology evidence="1">Multi-pass membrane protein</topology>
    </subcellularLocation>
    <subcellularLocation>
        <location evidence="7">Membrane</location>
        <topology evidence="7">Multi-pass membrane protein</topology>
    </subcellularLocation>
</comment>
<feature type="transmembrane region" description="Helical" evidence="8">
    <location>
        <begin position="133"/>
        <end position="150"/>
    </location>
</feature>
<dbReference type="InterPro" id="IPR052175">
    <property type="entry name" value="ComplexI-like_HydComp"/>
</dbReference>
<evidence type="ECO:0000256" key="3">
    <source>
        <dbReference type="ARBA" id="ARBA00022692"/>
    </source>
</evidence>
<evidence type="ECO:0000256" key="2">
    <source>
        <dbReference type="ARBA" id="ARBA00022475"/>
    </source>
</evidence>
<proteinExistence type="predicted"/>
<feature type="transmembrane region" description="Helical" evidence="8">
    <location>
        <begin position="645"/>
        <end position="664"/>
    </location>
</feature>
<gene>
    <name evidence="10" type="ORF">OXH55_15535</name>
</gene>
<feature type="transmembrane region" description="Helical" evidence="8">
    <location>
        <begin position="413"/>
        <end position="438"/>
    </location>
</feature>
<keyword evidence="2" id="KW-1003">Cell membrane</keyword>
<evidence type="ECO:0000256" key="6">
    <source>
        <dbReference type="ARBA" id="ARBA00023136"/>
    </source>
</evidence>
<feature type="transmembrane region" description="Helical" evidence="8">
    <location>
        <begin position="240"/>
        <end position="262"/>
    </location>
</feature>
<dbReference type="Proteomes" id="UP001079657">
    <property type="component" value="Unassembled WGS sequence"/>
</dbReference>
<feature type="transmembrane region" description="Helical" evidence="8">
    <location>
        <begin position="162"/>
        <end position="185"/>
    </location>
</feature>